<gene>
    <name evidence="3" type="ORF">WAX78_21015</name>
</gene>
<dbReference type="InterPro" id="IPR026409">
    <property type="entry name" value="Firmicu_CTERM"/>
</dbReference>
<evidence type="ECO:0000256" key="1">
    <source>
        <dbReference type="SAM" id="Phobius"/>
    </source>
</evidence>
<dbReference type="Proteomes" id="UP001367922">
    <property type="component" value="Unassembled WGS sequence"/>
</dbReference>
<reference evidence="3 4" key="1">
    <citation type="submission" date="2024-01" db="EMBL/GenBank/DDBJ databases">
        <title>Seven novel Bacillus-like species.</title>
        <authorList>
            <person name="Liu G."/>
        </authorList>
    </citation>
    <scope>NUCLEOTIDE SEQUENCE [LARGE SCALE GENOMIC DNA]</scope>
    <source>
        <strain evidence="3 4">FJAT-53711</strain>
    </source>
</reference>
<dbReference type="SUPFAM" id="SSF49344">
    <property type="entry name" value="CBD9-like"/>
    <property type="match status" value="1"/>
</dbReference>
<proteinExistence type="predicted"/>
<dbReference type="RefSeq" id="WP_336484000.1">
    <property type="nucleotide sequence ID" value="NZ_JBAWSV010000009.1"/>
</dbReference>
<feature type="chain" id="PRO_5046630919" evidence="2">
    <location>
        <begin position="27"/>
        <end position="244"/>
    </location>
</feature>
<feature type="transmembrane region" description="Helical" evidence="1">
    <location>
        <begin position="216"/>
        <end position="236"/>
    </location>
</feature>
<keyword evidence="1" id="KW-0472">Membrane</keyword>
<evidence type="ECO:0000313" key="3">
    <source>
        <dbReference type="EMBL" id="MEI4831909.1"/>
    </source>
</evidence>
<name>A0ABU8G0X7_9BACI</name>
<feature type="signal peptide" evidence="2">
    <location>
        <begin position="1"/>
        <end position="26"/>
    </location>
</feature>
<evidence type="ECO:0000256" key="2">
    <source>
        <dbReference type="SAM" id="SignalP"/>
    </source>
</evidence>
<organism evidence="3 4">
    <name type="scientific">Bacillus yunxiaonensis</name>
    <dbReference type="NCBI Taxonomy" id="3127665"/>
    <lineage>
        <taxon>Bacteria</taxon>
        <taxon>Bacillati</taxon>
        <taxon>Bacillota</taxon>
        <taxon>Bacilli</taxon>
        <taxon>Bacillales</taxon>
        <taxon>Bacillaceae</taxon>
        <taxon>Bacillus</taxon>
    </lineage>
</organism>
<protein>
    <submittedName>
        <fullName evidence="3">Firmicu-CTERM sorting domain-containing protein</fullName>
    </submittedName>
</protein>
<dbReference type="Gene3D" id="2.60.40.1190">
    <property type="match status" value="1"/>
</dbReference>
<keyword evidence="1" id="KW-1133">Transmembrane helix</keyword>
<dbReference type="EMBL" id="JBAWSV010000009">
    <property type="protein sequence ID" value="MEI4831909.1"/>
    <property type="molecule type" value="Genomic_DNA"/>
</dbReference>
<keyword evidence="2" id="KW-0732">Signal</keyword>
<keyword evidence="1" id="KW-0812">Transmembrane</keyword>
<sequence>MKSSKLLASLLISISLLNIGQLQVFAETKKSPITIDGNFSDWNNMPYVSDTKGDVPNGMNNEDITGVKYYSDGEYLYLYVERQSAGHSKQDGWTFHVIFPDAKQGGRGNSESIEVNGKCQMVQYRYAIVNLISGKGNEYSLNVDSGKYQEQTLSVSDNKKEMEFRVPLKEFGLDKQKEIRFALKSNVNGEVCPAKNTIDWVPDRDGWINIDNGPTLWQFSAIVGFGIAGFAAYHIFRFQKRNKN</sequence>
<keyword evidence="4" id="KW-1185">Reference proteome</keyword>
<dbReference type="NCBIfam" id="TIGR04145">
    <property type="entry name" value="Firmicu_CTERM"/>
    <property type="match status" value="1"/>
</dbReference>
<comment type="caution">
    <text evidence="3">The sequence shown here is derived from an EMBL/GenBank/DDBJ whole genome shotgun (WGS) entry which is preliminary data.</text>
</comment>
<evidence type="ECO:0000313" key="4">
    <source>
        <dbReference type="Proteomes" id="UP001367922"/>
    </source>
</evidence>
<accession>A0ABU8G0X7</accession>